<dbReference type="PRINTS" id="PR00419">
    <property type="entry name" value="ADXRDTASE"/>
</dbReference>
<evidence type="ECO:0000256" key="1">
    <source>
        <dbReference type="ARBA" id="ARBA00009183"/>
    </source>
</evidence>
<dbReference type="InterPro" id="IPR000960">
    <property type="entry name" value="Flavin_mOase"/>
</dbReference>
<protein>
    <submittedName>
        <fullName evidence="6">Related to flavin-containing monooxygenase</fullName>
    </submittedName>
</protein>
<comment type="similarity">
    <text evidence="1">Belongs to the FMO family.</text>
</comment>
<dbReference type="Pfam" id="PF13450">
    <property type="entry name" value="NAD_binding_8"/>
    <property type="match status" value="1"/>
</dbReference>
<organism evidence="6 7">
    <name type="scientific">Fusarium torulosum</name>
    <dbReference type="NCBI Taxonomy" id="33205"/>
    <lineage>
        <taxon>Eukaryota</taxon>
        <taxon>Fungi</taxon>
        <taxon>Dikarya</taxon>
        <taxon>Ascomycota</taxon>
        <taxon>Pezizomycotina</taxon>
        <taxon>Sordariomycetes</taxon>
        <taxon>Hypocreomycetidae</taxon>
        <taxon>Hypocreales</taxon>
        <taxon>Nectriaceae</taxon>
        <taxon>Fusarium</taxon>
    </lineage>
</organism>
<dbReference type="InterPro" id="IPR036188">
    <property type="entry name" value="FAD/NAD-bd_sf"/>
</dbReference>
<evidence type="ECO:0000256" key="5">
    <source>
        <dbReference type="ARBA" id="ARBA00023002"/>
    </source>
</evidence>
<dbReference type="PIRSF" id="PIRSF000332">
    <property type="entry name" value="FMO"/>
    <property type="match status" value="1"/>
</dbReference>
<evidence type="ECO:0000256" key="2">
    <source>
        <dbReference type="ARBA" id="ARBA00022630"/>
    </source>
</evidence>
<dbReference type="Pfam" id="PF00743">
    <property type="entry name" value="FMO-like"/>
    <property type="match status" value="2"/>
</dbReference>
<dbReference type="GO" id="GO:0050661">
    <property type="term" value="F:NADP binding"/>
    <property type="evidence" value="ECO:0007669"/>
    <property type="project" value="InterPro"/>
</dbReference>
<dbReference type="AlphaFoldDB" id="A0AAE8M507"/>
<keyword evidence="5" id="KW-0560">Oxidoreductase</keyword>
<dbReference type="GO" id="GO:0050660">
    <property type="term" value="F:flavin adenine dinucleotide binding"/>
    <property type="evidence" value="ECO:0007669"/>
    <property type="project" value="InterPro"/>
</dbReference>
<dbReference type="PANTHER" id="PTHR23023">
    <property type="entry name" value="DIMETHYLANILINE MONOOXYGENASE"/>
    <property type="match status" value="1"/>
</dbReference>
<gene>
    <name evidence="6" type="ORF">FTOL_03954</name>
</gene>
<evidence type="ECO:0000313" key="6">
    <source>
        <dbReference type="EMBL" id="SPJ74224.1"/>
    </source>
</evidence>
<keyword evidence="4" id="KW-0521">NADP</keyword>
<name>A0AAE8M507_9HYPO</name>
<comment type="caution">
    <text evidence="6">The sequence shown here is derived from an EMBL/GenBank/DDBJ whole genome shotgun (WGS) entry which is preliminary data.</text>
</comment>
<keyword evidence="7" id="KW-1185">Reference proteome</keyword>
<dbReference type="SUPFAM" id="SSF51905">
    <property type="entry name" value="FAD/NAD(P)-binding domain"/>
    <property type="match status" value="2"/>
</dbReference>
<dbReference type="InterPro" id="IPR050346">
    <property type="entry name" value="FMO-like"/>
</dbReference>
<dbReference type="Gene3D" id="3.50.50.60">
    <property type="entry name" value="FAD/NAD(P)-binding domain"/>
    <property type="match status" value="2"/>
</dbReference>
<proteinExistence type="inferred from homology"/>
<keyword evidence="6" id="KW-0503">Monooxygenase</keyword>
<dbReference type="Proteomes" id="UP001187734">
    <property type="component" value="Unassembled WGS sequence"/>
</dbReference>
<reference evidence="6" key="1">
    <citation type="submission" date="2018-03" db="EMBL/GenBank/DDBJ databases">
        <authorList>
            <person name="Guldener U."/>
        </authorList>
    </citation>
    <scope>NUCLEOTIDE SEQUENCE</scope>
</reference>
<evidence type="ECO:0000313" key="7">
    <source>
        <dbReference type="Proteomes" id="UP001187734"/>
    </source>
</evidence>
<dbReference type="EMBL" id="ONZP01000116">
    <property type="protein sequence ID" value="SPJ74224.1"/>
    <property type="molecule type" value="Genomic_DNA"/>
</dbReference>
<evidence type="ECO:0000256" key="3">
    <source>
        <dbReference type="ARBA" id="ARBA00022827"/>
    </source>
</evidence>
<dbReference type="InterPro" id="IPR020946">
    <property type="entry name" value="Flavin_mOase-like"/>
</dbReference>
<dbReference type="GO" id="GO:0004499">
    <property type="term" value="F:N,N-dimethylaniline monooxygenase activity"/>
    <property type="evidence" value="ECO:0007669"/>
    <property type="project" value="InterPro"/>
</dbReference>
<accession>A0AAE8M507</accession>
<keyword evidence="3" id="KW-0274">FAD</keyword>
<keyword evidence="2" id="KW-0285">Flavoprotein</keyword>
<sequence length="486" mass="55446">MPHDIRRVAVIGAGPAGAIATDALVKEGAFDTIRVFDRRPVVGGTWVYTPHLPPGIPSLEKLVVGEADTAVPIPVQLPAVTPVSERVNSHQYRFSDTPIHENLHSNITPEIMSYTQEPFPNKHSIQALTDYGPNAPFRHHSTIRDWIEGIFVRGGHGKLLELGTTVERVVKENHEWIVALRKVINGQNYWWQETFDAVVVASGHYNVPWFPVVEGFLEFNRKFPCAILHSKHFRGGSKFAGKRVIVVGASVSSIEIIHEILDFVKGPLYASVREEPIEVYGWVPFEHPKVSVKPAIQRLDPETGRVHFADGSFLDNVDHIIYGTGYTFSFPFLSKVQDRIKMGYRRLPGVYQHTWDIEDPTLTFVGMIGGFTFRAYEWQAVAVARFLAGRSKPLPSVPHQLEWERQRVREKRGGKDYYSIGPEYQHFFEYLREFAGEPARGTAGRRLPPFDPQWLVIWREMGAPKLWCWRRKTNEAKWRQGLRTNL</sequence>
<evidence type="ECO:0000256" key="4">
    <source>
        <dbReference type="ARBA" id="ARBA00022857"/>
    </source>
</evidence>